<evidence type="ECO:0000256" key="3">
    <source>
        <dbReference type="ARBA" id="ARBA00022544"/>
    </source>
</evidence>
<dbReference type="GO" id="GO:0009847">
    <property type="term" value="P:spore germination"/>
    <property type="evidence" value="ECO:0007669"/>
    <property type="project" value="InterPro"/>
</dbReference>
<protein>
    <submittedName>
        <fullName evidence="10">Uncharacterized protein</fullName>
    </submittedName>
</protein>
<keyword evidence="7" id="KW-0449">Lipoprotein</keyword>
<feature type="domain" description="Spore germination protein N-terminal" evidence="9">
    <location>
        <begin position="13"/>
        <end position="189"/>
    </location>
</feature>
<dbReference type="Proteomes" id="UP000092578">
    <property type="component" value="Unassembled WGS sequence"/>
</dbReference>
<evidence type="ECO:0000313" key="11">
    <source>
        <dbReference type="Proteomes" id="UP000092578"/>
    </source>
</evidence>
<keyword evidence="5" id="KW-0472">Membrane</keyword>
<dbReference type="InterPro" id="IPR057336">
    <property type="entry name" value="GerAC_N"/>
</dbReference>
<keyword evidence="6" id="KW-0564">Palmitate</keyword>
<dbReference type="AlphaFoldDB" id="A0A1B9AU52"/>
<name>A0A1B9AU52_9BACI</name>
<evidence type="ECO:0000256" key="5">
    <source>
        <dbReference type="ARBA" id="ARBA00023136"/>
    </source>
</evidence>
<dbReference type="NCBIfam" id="TIGR02887">
    <property type="entry name" value="spore_ger_x_C"/>
    <property type="match status" value="1"/>
</dbReference>
<feature type="domain" description="Spore germination GerAC-like C-terminal" evidence="8">
    <location>
        <begin position="209"/>
        <end position="363"/>
    </location>
</feature>
<dbReference type="Gene3D" id="3.30.300.210">
    <property type="entry name" value="Nutrient germinant receptor protein C, domain 3"/>
    <property type="match status" value="1"/>
</dbReference>
<comment type="caution">
    <text evidence="10">The sequence shown here is derived from an EMBL/GenBank/DDBJ whole genome shotgun (WGS) entry which is preliminary data.</text>
</comment>
<dbReference type="InterPro" id="IPR008844">
    <property type="entry name" value="Spore_GerAC-like"/>
</dbReference>
<keyword evidence="3" id="KW-0309">Germination</keyword>
<evidence type="ECO:0000313" key="10">
    <source>
        <dbReference type="EMBL" id="OCA87465.1"/>
    </source>
</evidence>
<dbReference type="Pfam" id="PF05504">
    <property type="entry name" value="Spore_GerAC"/>
    <property type="match status" value="1"/>
</dbReference>
<evidence type="ECO:0000256" key="1">
    <source>
        <dbReference type="ARBA" id="ARBA00004635"/>
    </source>
</evidence>
<evidence type="ECO:0000256" key="2">
    <source>
        <dbReference type="ARBA" id="ARBA00007886"/>
    </source>
</evidence>
<dbReference type="PANTHER" id="PTHR35789:SF1">
    <property type="entry name" value="SPORE GERMINATION PROTEIN B3"/>
    <property type="match status" value="1"/>
</dbReference>
<reference evidence="11" key="1">
    <citation type="submission" date="2016-05" db="EMBL/GenBank/DDBJ databases">
        <authorList>
            <person name="Liu B."/>
            <person name="Wang J."/>
            <person name="Zhu Y."/>
            <person name="Liu G."/>
            <person name="Chen Q."/>
            <person name="Chen Z."/>
            <person name="Lan J."/>
            <person name="Che J."/>
            <person name="Ge C."/>
            <person name="Shi H."/>
            <person name="Pan Z."/>
            <person name="Liu X."/>
        </authorList>
    </citation>
    <scope>NUCLEOTIDE SEQUENCE [LARGE SCALE GENOMIC DNA]</scope>
    <source>
        <strain evidence="11">FJAT-27215</strain>
    </source>
</reference>
<keyword evidence="11" id="KW-1185">Reference proteome</keyword>
<evidence type="ECO:0000259" key="9">
    <source>
        <dbReference type="Pfam" id="PF25198"/>
    </source>
</evidence>
<organism evidence="10 11">
    <name type="scientific">Pseudobacillus wudalianchiensis</name>
    <dbReference type="NCBI Taxonomy" id="1743143"/>
    <lineage>
        <taxon>Bacteria</taxon>
        <taxon>Bacillati</taxon>
        <taxon>Bacillota</taxon>
        <taxon>Bacilli</taxon>
        <taxon>Bacillales</taxon>
        <taxon>Bacillaceae</taxon>
        <taxon>Pseudobacillus</taxon>
    </lineage>
</organism>
<evidence type="ECO:0000256" key="4">
    <source>
        <dbReference type="ARBA" id="ARBA00022729"/>
    </source>
</evidence>
<accession>A0A1B9AU52</accession>
<proteinExistence type="inferred from homology"/>
<dbReference type="InterPro" id="IPR038501">
    <property type="entry name" value="Spore_GerAC_C_sf"/>
</dbReference>
<sequence length="375" mass="43064">MAFPLLLLSGCWDSYEPDRMVYVHGVGVDYKDGYYTVYLQLINLGMLAKQESGGGTEETKVEVGKASGKTVDEAIFNLYRSSQRRIFWGHLAIIIFTEEALRAQGLSHAVDLFDRYRETRYRMWMYATKEPLDKLLTAVPVMELSTALSRLSDPYATYDQRSLFKPVDLRELLIFLNEPPHEAVIPLVGIDEKDWRTNSGKRNTIQWKGAAVVTANSFKQRLSPKETAGLKWINKDLNREDLRVKKGKHKDTSVLIYDLNVHIKPIVRKEDIRFEVQVKAKASLRELSHSVNLREISQEAEKIMAREIENTFKTGLKANADLLRLSETLYRKNVQAWKKVQQQGSIPLTEQSLQTVNVHVKIVEGEKQRKEPTLN</sequence>
<dbReference type="GO" id="GO:0016020">
    <property type="term" value="C:membrane"/>
    <property type="evidence" value="ECO:0007669"/>
    <property type="project" value="UniProtKB-SubCell"/>
</dbReference>
<dbReference type="PANTHER" id="PTHR35789">
    <property type="entry name" value="SPORE GERMINATION PROTEIN B3"/>
    <property type="match status" value="1"/>
</dbReference>
<comment type="subcellular location">
    <subcellularLocation>
        <location evidence="1">Membrane</location>
        <topology evidence="1">Lipid-anchor</topology>
    </subcellularLocation>
</comment>
<evidence type="ECO:0000256" key="6">
    <source>
        <dbReference type="ARBA" id="ARBA00023139"/>
    </source>
</evidence>
<dbReference type="InterPro" id="IPR046953">
    <property type="entry name" value="Spore_GerAC-like_C"/>
</dbReference>
<keyword evidence="4" id="KW-0732">Signal</keyword>
<gene>
    <name evidence="10" type="ORF">A8F95_07570</name>
</gene>
<dbReference type="Pfam" id="PF25198">
    <property type="entry name" value="Spore_GerAC_N"/>
    <property type="match status" value="1"/>
</dbReference>
<comment type="similarity">
    <text evidence="2">Belongs to the GerABKC lipoprotein family.</text>
</comment>
<evidence type="ECO:0000259" key="8">
    <source>
        <dbReference type="Pfam" id="PF05504"/>
    </source>
</evidence>
<evidence type="ECO:0000256" key="7">
    <source>
        <dbReference type="ARBA" id="ARBA00023288"/>
    </source>
</evidence>
<dbReference type="EMBL" id="MAYT01000023">
    <property type="protein sequence ID" value="OCA87465.1"/>
    <property type="molecule type" value="Genomic_DNA"/>
</dbReference>